<dbReference type="Pfam" id="PF01636">
    <property type="entry name" value="APH"/>
    <property type="match status" value="1"/>
</dbReference>
<dbReference type="STRING" id="686832.A0A0C2X9I0"/>
<feature type="domain" description="Aminoglycoside phosphotransferase" evidence="2">
    <location>
        <begin position="232"/>
        <end position="381"/>
    </location>
</feature>
<dbReference type="PANTHER" id="PTHR21310">
    <property type="entry name" value="AMINOGLYCOSIDE PHOSPHOTRANSFERASE-RELATED-RELATED"/>
    <property type="match status" value="1"/>
</dbReference>
<accession>A0A0C2X9I0</accession>
<dbReference type="SUPFAM" id="SSF56112">
    <property type="entry name" value="Protein kinase-like (PK-like)"/>
    <property type="match status" value="1"/>
</dbReference>
<dbReference type="InterPro" id="IPR051678">
    <property type="entry name" value="AGP_Transferase"/>
</dbReference>
<dbReference type="InterPro" id="IPR002575">
    <property type="entry name" value="Aminoglycoside_PTrfase"/>
</dbReference>
<sequence>MSAGERHPLFKAAHYSAQLDKELSKFPILINLEQRTQVPKTYAVIGAILFVVFLHSFNAFAAPISNLVGWGLPAYLSFKAIETSSRHDGVQWLTYWVVFSFFNFLESFALRLVLHCVPWYFAFKSLFIVWLQLSSFRGAQVTYPLSREIPQQVARDDLDNQRITEEKCDPVAPKSQISPPPIREEGCSGISPEKKYYEFDQVFIKRSLAPSEYPFISLGNKRIPIVPHMCLERMKNEVAAIRYVQNNTNIPTPNIRCTFEDNGRFYIITDVVPGVTLAELPDDKKAGVIAEVEGYMAQMHAIKSKVMGGVSGDNVLPYRCFRDINGRSKLLNLKFRDADTPEFVLCHNDLSQYNVIVDEKTLRVKAILDWEYAGFYPPEFDGKFYLRRGPSVAIEGEENDVPKLMEVLDHWKA</sequence>
<evidence type="ECO:0000256" key="1">
    <source>
        <dbReference type="SAM" id="Phobius"/>
    </source>
</evidence>
<gene>
    <name evidence="3" type="ORF">M413DRAFT_450123</name>
</gene>
<dbReference type="InterPro" id="IPR011009">
    <property type="entry name" value="Kinase-like_dom_sf"/>
</dbReference>
<feature type="transmembrane region" description="Helical" evidence="1">
    <location>
        <begin position="42"/>
        <end position="69"/>
    </location>
</feature>
<evidence type="ECO:0000259" key="2">
    <source>
        <dbReference type="Pfam" id="PF01636"/>
    </source>
</evidence>
<dbReference type="Gene3D" id="3.90.1200.10">
    <property type="match status" value="1"/>
</dbReference>
<evidence type="ECO:0000313" key="4">
    <source>
        <dbReference type="Proteomes" id="UP000053424"/>
    </source>
</evidence>
<keyword evidence="1" id="KW-1133">Transmembrane helix</keyword>
<feature type="transmembrane region" description="Helical" evidence="1">
    <location>
        <begin position="89"/>
        <end position="105"/>
    </location>
</feature>
<protein>
    <recommendedName>
        <fullName evidence="2">Aminoglycoside phosphotransferase domain-containing protein</fullName>
    </recommendedName>
</protein>
<feature type="non-terminal residue" evidence="3">
    <location>
        <position position="1"/>
    </location>
</feature>
<reference evidence="3 4" key="1">
    <citation type="submission" date="2014-04" db="EMBL/GenBank/DDBJ databases">
        <authorList>
            <consortium name="DOE Joint Genome Institute"/>
            <person name="Kuo A."/>
            <person name="Gay G."/>
            <person name="Dore J."/>
            <person name="Kohler A."/>
            <person name="Nagy L.G."/>
            <person name="Floudas D."/>
            <person name="Copeland A."/>
            <person name="Barry K.W."/>
            <person name="Cichocki N."/>
            <person name="Veneault-Fourrey C."/>
            <person name="LaButti K."/>
            <person name="Lindquist E.A."/>
            <person name="Lipzen A."/>
            <person name="Lundell T."/>
            <person name="Morin E."/>
            <person name="Murat C."/>
            <person name="Sun H."/>
            <person name="Tunlid A."/>
            <person name="Henrissat B."/>
            <person name="Grigoriev I.V."/>
            <person name="Hibbett D.S."/>
            <person name="Martin F."/>
            <person name="Nordberg H.P."/>
            <person name="Cantor M.N."/>
            <person name="Hua S.X."/>
        </authorList>
    </citation>
    <scope>NUCLEOTIDE SEQUENCE [LARGE SCALE GENOMIC DNA]</scope>
    <source>
        <strain evidence="4">h7</strain>
    </source>
</reference>
<proteinExistence type="predicted"/>
<evidence type="ECO:0000313" key="3">
    <source>
        <dbReference type="EMBL" id="KIM34673.1"/>
    </source>
</evidence>
<dbReference type="EMBL" id="KN831882">
    <property type="protein sequence ID" value="KIM34673.1"/>
    <property type="molecule type" value="Genomic_DNA"/>
</dbReference>
<dbReference type="OrthoDB" id="10009287at2759"/>
<reference evidence="4" key="2">
    <citation type="submission" date="2015-01" db="EMBL/GenBank/DDBJ databases">
        <title>Evolutionary Origins and Diversification of the Mycorrhizal Mutualists.</title>
        <authorList>
            <consortium name="DOE Joint Genome Institute"/>
            <consortium name="Mycorrhizal Genomics Consortium"/>
            <person name="Kohler A."/>
            <person name="Kuo A."/>
            <person name="Nagy L.G."/>
            <person name="Floudas D."/>
            <person name="Copeland A."/>
            <person name="Barry K.W."/>
            <person name="Cichocki N."/>
            <person name="Veneault-Fourrey C."/>
            <person name="LaButti K."/>
            <person name="Lindquist E.A."/>
            <person name="Lipzen A."/>
            <person name="Lundell T."/>
            <person name="Morin E."/>
            <person name="Murat C."/>
            <person name="Riley R."/>
            <person name="Ohm R."/>
            <person name="Sun H."/>
            <person name="Tunlid A."/>
            <person name="Henrissat B."/>
            <person name="Grigoriev I.V."/>
            <person name="Hibbett D.S."/>
            <person name="Martin F."/>
        </authorList>
    </citation>
    <scope>NUCLEOTIDE SEQUENCE [LARGE SCALE GENOMIC DNA]</scope>
    <source>
        <strain evidence="4">h7</strain>
    </source>
</reference>
<dbReference type="InterPro" id="IPR004345">
    <property type="entry name" value="TB2_DP1_HVA22"/>
</dbReference>
<keyword evidence="4" id="KW-1185">Reference proteome</keyword>
<dbReference type="PANTHER" id="PTHR21310:SF15">
    <property type="entry name" value="AMINOGLYCOSIDE PHOSPHOTRANSFERASE DOMAIN-CONTAINING PROTEIN"/>
    <property type="match status" value="1"/>
</dbReference>
<keyword evidence="1" id="KW-0472">Membrane</keyword>
<keyword evidence="1" id="KW-0812">Transmembrane</keyword>
<dbReference type="Proteomes" id="UP000053424">
    <property type="component" value="Unassembled WGS sequence"/>
</dbReference>
<dbReference type="CDD" id="cd05120">
    <property type="entry name" value="APH_ChoK_like"/>
    <property type="match status" value="1"/>
</dbReference>
<name>A0A0C2X9I0_HEBCY</name>
<dbReference type="Pfam" id="PF03134">
    <property type="entry name" value="TB2_DP1_HVA22"/>
    <property type="match status" value="1"/>
</dbReference>
<organism evidence="3 4">
    <name type="scientific">Hebeloma cylindrosporum</name>
    <dbReference type="NCBI Taxonomy" id="76867"/>
    <lineage>
        <taxon>Eukaryota</taxon>
        <taxon>Fungi</taxon>
        <taxon>Dikarya</taxon>
        <taxon>Basidiomycota</taxon>
        <taxon>Agaricomycotina</taxon>
        <taxon>Agaricomycetes</taxon>
        <taxon>Agaricomycetidae</taxon>
        <taxon>Agaricales</taxon>
        <taxon>Agaricineae</taxon>
        <taxon>Hymenogastraceae</taxon>
        <taxon>Hebeloma</taxon>
    </lineage>
</organism>
<dbReference type="HOGENOM" id="CLU_665738_0_0_1"/>
<dbReference type="AlphaFoldDB" id="A0A0C2X9I0"/>